<organism evidence="1 2">
    <name type="scientific">Romboutsia hominis</name>
    <dbReference type="NCBI Taxonomy" id="1507512"/>
    <lineage>
        <taxon>Bacteria</taxon>
        <taxon>Bacillati</taxon>
        <taxon>Bacillota</taxon>
        <taxon>Clostridia</taxon>
        <taxon>Peptostreptococcales</taxon>
        <taxon>Peptostreptococcaceae</taxon>
        <taxon>Romboutsia</taxon>
    </lineage>
</organism>
<dbReference type="RefSeq" id="WP_166505447.1">
    <property type="nucleotide sequence ID" value="NZ_LN650648.1"/>
</dbReference>
<protein>
    <submittedName>
        <fullName evidence="1">Uncharacterized protein</fullName>
    </submittedName>
</protein>
<keyword evidence="2" id="KW-1185">Reference proteome</keyword>
<accession>A0A2P2BVC0</accession>
<gene>
    <name evidence="1" type="ORF">FRIFI_1419</name>
</gene>
<reference evidence="1 2" key="1">
    <citation type="submission" date="2014-09" db="EMBL/GenBank/DDBJ databases">
        <authorList>
            <person name="Hornung B.V."/>
        </authorList>
    </citation>
    <scope>NUCLEOTIDE SEQUENCE [LARGE SCALE GENOMIC DNA]</scope>
    <source>
        <strain evidence="1 2">FRIFI</strain>
    </source>
</reference>
<evidence type="ECO:0000313" key="1">
    <source>
        <dbReference type="EMBL" id="CEI72954.1"/>
    </source>
</evidence>
<name>A0A2P2BVC0_9FIRM</name>
<proteinExistence type="predicted"/>
<dbReference type="KEGG" id="rhom:FRIFI_1419"/>
<evidence type="ECO:0000313" key="2">
    <source>
        <dbReference type="Proteomes" id="UP000245695"/>
    </source>
</evidence>
<dbReference type="EMBL" id="LN650648">
    <property type="protein sequence ID" value="CEI72954.1"/>
    <property type="molecule type" value="Genomic_DNA"/>
</dbReference>
<sequence>MEQKTLDEYLQEQRELYKNYTAPKDRELIAIFADKIKREIEKGENK</sequence>
<dbReference type="AlphaFoldDB" id="A0A2P2BVC0"/>
<dbReference type="Proteomes" id="UP000245695">
    <property type="component" value="Chromosome 1"/>
</dbReference>